<proteinExistence type="predicted"/>
<sequence length="126" mass="13977">MAVVTLVTTAAPPSLRGELTRWFLEVAPGVYVGQVSQRVREQLWLLIQDHIGPGRAILSYSNNSEQGFGFEVIGHDRLPIEREGLTLIWQPSLVKQSGASPGDPSDSQSWGVGSRRRSYRGNYGRR</sequence>
<dbReference type="Proteomes" id="UP000185628">
    <property type="component" value="Unassembled WGS sequence"/>
</dbReference>
<dbReference type="AlphaFoldDB" id="A0A1Q5Q007"/>
<protein>
    <submittedName>
        <fullName evidence="2">Type I-E CRISPR-associated endoribonuclease Cas2</fullName>
    </submittedName>
</protein>
<dbReference type="EMBL" id="MQVR01000114">
    <property type="protein sequence ID" value="OKL52950.1"/>
    <property type="molecule type" value="Genomic_DNA"/>
</dbReference>
<dbReference type="InterPro" id="IPR010152">
    <property type="entry name" value="CRISPR-assoc_prot_Cas2_sub"/>
</dbReference>
<dbReference type="Gene3D" id="3.30.70.240">
    <property type="match status" value="1"/>
</dbReference>
<keyword evidence="3" id="KW-1185">Reference proteome</keyword>
<feature type="compositionally biased region" description="Basic residues" evidence="1">
    <location>
        <begin position="114"/>
        <end position="126"/>
    </location>
</feature>
<dbReference type="NCBIfam" id="TIGR01873">
    <property type="entry name" value="cas_CT1978"/>
    <property type="match status" value="1"/>
</dbReference>
<gene>
    <name evidence="2" type="ORF">BSZ39_12135</name>
</gene>
<evidence type="ECO:0000313" key="3">
    <source>
        <dbReference type="Proteomes" id="UP000185628"/>
    </source>
</evidence>
<evidence type="ECO:0000313" key="2">
    <source>
        <dbReference type="EMBL" id="OKL52950.1"/>
    </source>
</evidence>
<dbReference type="OrthoDB" id="8527479at2"/>
<accession>A0A1Q5Q007</accession>
<feature type="compositionally biased region" description="Polar residues" evidence="1">
    <location>
        <begin position="95"/>
        <end position="111"/>
    </location>
</feature>
<name>A0A1Q5Q007_9ACTO</name>
<feature type="region of interest" description="Disordered" evidence="1">
    <location>
        <begin position="95"/>
        <end position="126"/>
    </location>
</feature>
<dbReference type="Pfam" id="PF09707">
    <property type="entry name" value="Cas_Cas2CT1978"/>
    <property type="match status" value="1"/>
</dbReference>
<reference evidence="3" key="1">
    <citation type="submission" date="2016-12" db="EMBL/GenBank/DDBJ databases">
        <authorList>
            <person name="Meng X."/>
        </authorList>
    </citation>
    <scope>NUCLEOTIDE SEQUENCE [LARGE SCALE GENOMIC DNA]</scope>
    <source>
        <strain evidence="3">DSM 19116</strain>
    </source>
</reference>
<comment type="caution">
    <text evidence="2">The sequence shown here is derived from an EMBL/GenBank/DDBJ whole genome shotgun (WGS) entry which is preliminary data.</text>
</comment>
<organism evidence="2 3">
    <name type="scientific">Bowdeniella nasicola</name>
    <dbReference type="NCBI Taxonomy" id="208480"/>
    <lineage>
        <taxon>Bacteria</taxon>
        <taxon>Bacillati</taxon>
        <taxon>Actinomycetota</taxon>
        <taxon>Actinomycetes</taxon>
        <taxon>Actinomycetales</taxon>
        <taxon>Actinomycetaceae</taxon>
        <taxon>Bowdeniella</taxon>
    </lineage>
</organism>
<evidence type="ECO:0000256" key="1">
    <source>
        <dbReference type="SAM" id="MobiDB-lite"/>
    </source>
</evidence>